<keyword evidence="5" id="KW-1185">Reference proteome</keyword>
<dbReference type="Proteomes" id="UP000281474">
    <property type="component" value="Unassembled WGS sequence"/>
</dbReference>
<evidence type="ECO:0000313" key="5">
    <source>
        <dbReference type="Proteomes" id="UP000281474"/>
    </source>
</evidence>
<accession>A0A3L8PZB0</accession>
<keyword evidence="2 3" id="KW-0040">ANK repeat</keyword>
<dbReference type="SMART" id="SM00248">
    <property type="entry name" value="ANK"/>
    <property type="match status" value="2"/>
</dbReference>
<dbReference type="AlphaFoldDB" id="A0A3L8PZB0"/>
<keyword evidence="1" id="KW-0677">Repeat</keyword>
<evidence type="ECO:0000313" key="4">
    <source>
        <dbReference type="EMBL" id="RLV60119.1"/>
    </source>
</evidence>
<dbReference type="SUPFAM" id="SSF48403">
    <property type="entry name" value="Ankyrin repeat"/>
    <property type="match status" value="1"/>
</dbReference>
<dbReference type="Pfam" id="PF12796">
    <property type="entry name" value="Ank_2"/>
    <property type="match status" value="1"/>
</dbReference>
<dbReference type="PANTHER" id="PTHR24198">
    <property type="entry name" value="ANKYRIN REPEAT AND PROTEIN KINASE DOMAIN-CONTAINING PROTEIN"/>
    <property type="match status" value="1"/>
</dbReference>
<name>A0A3L8PZB0_9GAMM</name>
<dbReference type="PROSITE" id="PS50297">
    <property type="entry name" value="ANK_REP_REGION"/>
    <property type="match status" value="1"/>
</dbReference>
<organism evidence="4 5">
    <name type="scientific">Parashewanella curva</name>
    <dbReference type="NCBI Taxonomy" id="2338552"/>
    <lineage>
        <taxon>Bacteria</taxon>
        <taxon>Pseudomonadati</taxon>
        <taxon>Pseudomonadota</taxon>
        <taxon>Gammaproteobacteria</taxon>
        <taxon>Alteromonadales</taxon>
        <taxon>Shewanellaceae</taxon>
        <taxon>Parashewanella</taxon>
    </lineage>
</organism>
<dbReference type="OrthoDB" id="5657095at2"/>
<evidence type="ECO:0000256" key="3">
    <source>
        <dbReference type="PROSITE-ProRule" id="PRU00023"/>
    </source>
</evidence>
<evidence type="ECO:0000256" key="1">
    <source>
        <dbReference type="ARBA" id="ARBA00022737"/>
    </source>
</evidence>
<proteinExistence type="predicted"/>
<dbReference type="InterPro" id="IPR036770">
    <property type="entry name" value="Ankyrin_rpt-contain_sf"/>
</dbReference>
<gene>
    <name evidence="4" type="ORF">D5018_08255</name>
</gene>
<reference evidence="4 5" key="1">
    <citation type="submission" date="2018-09" db="EMBL/GenBank/DDBJ databases">
        <title>Phylogeny of the Shewanellaceae, and recommendation for two new genera, Pseudoshewanella and Parashewanella.</title>
        <authorList>
            <person name="Wang G."/>
        </authorList>
    </citation>
    <scope>NUCLEOTIDE SEQUENCE [LARGE SCALE GENOMIC DNA]</scope>
    <source>
        <strain evidence="4 5">C51</strain>
    </source>
</reference>
<protein>
    <submittedName>
        <fullName evidence="4">Uncharacterized protein</fullName>
    </submittedName>
</protein>
<dbReference type="PROSITE" id="PS50088">
    <property type="entry name" value="ANK_REPEAT"/>
    <property type="match status" value="1"/>
</dbReference>
<dbReference type="Gene3D" id="1.25.40.20">
    <property type="entry name" value="Ankyrin repeat-containing domain"/>
    <property type="match status" value="1"/>
</dbReference>
<dbReference type="PANTHER" id="PTHR24198:SF165">
    <property type="entry name" value="ANKYRIN REPEAT-CONTAINING PROTEIN-RELATED"/>
    <property type="match status" value="1"/>
</dbReference>
<evidence type="ECO:0000256" key="2">
    <source>
        <dbReference type="ARBA" id="ARBA00023043"/>
    </source>
</evidence>
<dbReference type="EMBL" id="QZEI01000020">
    <property type="protein sequence ID" value="RLV60119.1"/>
    <property type="molecule type" value="Genomic_DNA"/>
</dbReference>
<dbReference type="InterPro" id="IPR002110">
    <property type="entry name" value="Ankyrin_rpt"/>
</dbReference>
<comment type="caution">
    <text evidence="4">The sequence shown here is derived from an EMBL/GenBank/DDBJ whole genome shotgun (WGS) entry which is preliminary data.</text>
</comment>
<sequence length="284" mass="32260">MCKRKRIYEMSVCRAEREALAVNPAEKKESQQDRSSLVNDESGLYYQVEPNQAAAEEKRGFHQKIPDEVGSHSETLDSFKAKKAKVTFSEDEMKEMALAFGYKGNVQKIDDFIMEYDIETLANTKINCEIDGLVYPSISLFWLACRTGKLEVVELLYNGKPDINERVTCSTTGVSGRTPLFIACLKGHYKVIEFLLNKKADHTLKDFDPEKQQSMGPYNAFLQSQGVVQEVFTLTGERLSSDLKVLDDKGRDIVDIFMQQGDSDAKQDVSYTWPESKKVNYRAK</sequence>
<feature type="repeat" description="ANK" evidence="3">
    <location>
        <begin position="175"/>
        <end position="207"/>
    </location>
</feature>